<dbReference type="AlphaFoldDB" id="A0A2I0I4N9"/>
<dbReference type="EMBL" id="PGOL01003953">
    <property type="protein sequence ID" value="PKI38938.1"/>
    <property type="molecule type" value="Genomic_DNA"/>
</dbReference>
<evidence type="ECO:0000313" key="2">
    <source>
        <dbReference type="EMBL" id="PKI38938.1"/>
    </source>
</evidence>
<evidence type="ECO:0000313" key="3">
    <source>
        <dbReference type="Proteomes" id="UP000233551"/>
    </source>
</evidence>
<comment type="caution">
    <text evidence="2">The sequence shown here is derived from an EMBL/GenBank/DDBJ whole genome shotgun (WGS) entry which is preliminary data.</text>
</comment>
<accession>A0A2I0I4N9</accession>
<proteinExistence type="predicted"/>
<keyword evidence="3" id="KW-1185">Reference proteome</keyword>
<evidence type="ECO:0000256" key="1">
    <source>
        <dbReference type="SAM" id="MobiDB-lite"/>
    </source>
</evidence>
<feature type="region of interest" description="Disordered" evidence="1">
    <location>
        <begin position="1"/>
        <end position="21"/>
    </location>
</feature>
<dbReference type="Proteomes" id="UP000233551">
    <property type="component" value="Unassembled WGS sequence"/>
</dbReference>
<name>A0A2I0I4N9_PUNGR</name>
<gene>
    <name evidence="2" type="ORF">CRG98_040670</name>
</gene>
<organism evidence="2 3">
    <name type="scientific">Punica granatum</name>
    <name type="common">Pomegranate</name>
    <dbReference type="NCBI Taxonomy" id="22663"/>
    <lineage>
        <taxon>Eukaryota</taxon>
        <taxon>Viridiplantae</taxon>
        <taxon>Streptophyta</taxon>
        <taxon>Embryophyta</taxon>
        <taxon>Tracheophyta</taxon>
        <taxon>Spermatophyta</taxon>
        <taxon>Magnoliopsida</taxon>
        <taxon>eudicotyledons</taxon>
        <taxon>Gunneridae</taxon>
        <taxon>Pentapetalae</taxon>
        <taxon>rosids</taxon>
        <taxon>malvids</taxon>
        <taxon>Myrtales</taxon>
        <taxon>Lythraceae</taxon>
        <taxon>Punica</taxon>
    </lineage>
</organism>
<feature type="compositionally biased region" description="Polar residues" evidence="1">
    <location>
        <begin position="1"/>
        <end position="12"/>
    </location>
</feature>
<reference evidence="2 3" key="1">
    <citation type="submission" date="2017-11" db="EMBL/GenBank/DDBJ databases">
        <title>De-novo sequencing of pomegranate (Punica granatum L.) genome.</title>
        <authorList>
            <person name="Akparov Z."/>
            <person name="Amiraslanov A."/>
            <person name="Hajiyeva S."/>
            <person name="Abbasov M."/>
            <person name="Kaur K."/>
            <person name="Hamwieh A."/>
            <person name="Solovyev V."/>
            <person name="Salamov A."/>
            <person name="Braich B."/>
            <person name="Kosarev P."/>
            <person name="Mahmoud A."/>
            <person name="Hajiyev E."/>
            <person name="Babayeva S."/>
            <person name="Izzatullayeva V."/>
            <person name="Mammadov A."/>
            <person name="Mammadov A."/>
            <person name="Sharifova S."/>
            <person name="Ojaghi J."/>
            <person name="Eynullazada K."/>
            <person name="Bayramov B."/>
            <person name="Abdulazimova A."/>
            <person name="Shahmuradov I."/>
        </authorList>
    </citation>
    <scope>NUCLEOTIDE SEQUENCE [LARGE SCALE GENOMIC DNA]</scope>
    <source>
        <strain evidence="3">cv. AG2017</strain>
        <tissue evidence="2">Leaf</tissue>
    </source>
</reference>
<sequence length="107" mass="11980">MAPNRPSWNTGMTPLAQVGSDVATETPDGIWRVVGSTRTVLQKSPKTEHVWNFGPDWHKLGRTSPRRLAMEFLSTPEITVISVCRDQTSKVLKSVSETFKELLGRSR</sequence>
<protein>
    <submittedName>
        <fullName evidence="2">Uncharacterized protein</fullName>
    </submittedName>
</protein>